<protein>
    <submittedName>
        <fullName evidence="1">Uncharacterized protein</fullName>
    </submittedName>
</protein>
<organism evidence="1 2">
    <name type="scientific">Plasmopara halstedii</name>
    <name type="common">Downy mildew of sunflower</name>
    <dbReference type="NCBI Taxonomy" id="4781"/>
    <lineage>
        <taxon>Eukaryota</taxon>
        <taxon>Sar</taxon>
        <taxon>Stramenopiles</taxon>
        <taxon>Oomycota</taxon>
        <taxon>Peronosporomycetes</taxon>
        <taxon>Peronosporales</taxon>
        <taxon>Peronosporaceae</taxon>
        <taxon>Plasmopara</taxon>
    </lineage>
</organism>
<evidence type="ECO:0000313" key="1">
    <source>
        <dbReference type="EMBL" id="CEG47228.1"/>
    </source>
</evidence>
<evidence type="ECO:0000313" key="2">
    <source>
        <dbReference type="Proteomes" id="UP000054928"/>
    </source>
</evidence>
<dbReference type="GeneID" id="59052821"/>
<name>A0A0P1AZT0_PLAHL</name>
<dbReference type="RefSeq" id="XP_036263403.1">
    <property type="nucleotide sequence ID" value="XM_036407149.1"/>
</dbReference>
<keyword evidence="2" id="KW-1185">Reference proteome</keyword>
<reference evidence="2" key="1">
    <citation type="submission" date="2014-09" db="EMBL/GenBank/DDBJ databases">
        <authorList>
            <person name="Sharma Rahul"/>
            <person name="Thines Marco"/>
        </authorList>
    </citation>
    <scope>NUCLEOTIDE SEQUENCE [LARGE SCALE GENOMIC DNA]</scope>
</reference>
<dbReference type="EMBL" id="CCYD01002371">
    <property type="protein sequence ID" value="CEG47228.1"/>
    <property type="molecule type" value="Genomic_DNA"/>
</dbReference>
<dbReference type="Proteomes" id="UP000054928">
    <property type="component" value="Unassembled WGS sequence"/>
</dbReference>
<sequence>MIYGAFIQVDGLDAVINDENGVPVTRDKNGSSQDFTKMNPFPSSNVIIDLPNDKIWCSALEEASCESV</sequence>
<dbReference type="AlphaFoldDB" id="A0A0P1AZT0"/>
<accession>A0A0P1AZT0</accession>
<proteinExistence type="predicted"/>